<dbReference type="Proteomes" id="UP000515159">
    <property type="component" value="Chromosome 1"/>
</dbReference>
<feature type="region of interest" description="Disordered" evidence="1">
    <location>
        <begin position="65"/>
        <end position="94"/>
    </location>
</feature>
<evidence type="ECO:0000313" key="4">
    <source>
        <dbReference type="RefSeq" id="XP_033817681.1"/>
    </source>
</evidence>
<organism evidence="2 3">
    <name type="scientific">Geotrypetes seraphini</name>
    <name type="common">Gaboon caecilian</name>
    <name type="synonym">Caecilia seraphini</name>
    <dbReference type="NCBI Taxonomy" id="260995"/>
    <lineage>
        <taxon>Eukaryota</taxon>
        <taxon>Metazoa</taxon>
        <taxon>Chordata</taxon>
        <taxon>Craniata</taxon>
        <taxon>Vertebrata</taxon>
        <taxon>Euteleostomi</taxon>
        <taxon>Amphibia</taxon>
        <taxon>Gymnophiona</taxon>
        <taxon>Geotrypetes</taxon>
    </lineage>
</organism>
<evidence type="ECO:0000256" key="1">
    <source>
        <dbReference type="SAM" id="MobiDB-lite"/>
    </source>
</evidence>
<gene>
    <name evidence="3 4 5" type="primary">RASSF6</name>
</gene>
<protein>
    <submittedName>
        <fullName evidence="3 4">Ras association domain-containing protein 6 isoform X2</fullName>
    </submittedName>
</protein>
<dbReference type="RefSeq" id="XP_033817672.1">
    <property type="nucleotide sequence ID" value="XM_033961781.1"/>
</dbReference>
<dbReference type="RefSeq" id="XP_033817691.1">
    <property type="nucleotide sequence ID" value="XM_033961800.1"/>
</dbReference>
<sequence>MASSPSMDPSDAVELSLLAGDSLDEADPDPVSVVAGGGRALPPRRSRSAARTAIALEVSGEVPDVCSPAGSTHRGSCRRSGVRGRGRGLSRGVTEPDGALSGALGGVSGTLAVGALPAPSLPLTAQGAAGQAGAVRESGRLGAASSSSGEGGLVGDRVAELPVLTSTSGMGPGLPAGPPGWWLPWMSGHWGAPWGSAPWAMVPPPFPGVVPPSTWGAGAAMGGGSRRLEVMGDRQAEAWTPGLTFPHAAQVAGPCLDFFPQDVIAGRESRAGPSAAGVSSGGHAAVQRPGSEEPVLPAGRISDTVVAADGATPGADVAGKGRTATG</sequence>
<dbReference type="GeneID" id="117368271"/>
<dbReference type="CTD" id="166824"/>
<feature type="compositionally biased region" description="Basic residues" evidence="1">
    <location>
        <begin position="75"/>
        <end position="88"/>
    </location>
</feature>
<name>A0A6P8SGX4_GEOSA</name>
<feature type="region of interest" description="Disordered" evidence="1">
    <location>
        <begin position="1"/>
        <end position="49"/>
    </location>
</feature>
<accession>A0A6P8SGX4</accession>
<evidence type="ECO:0000313" key="3">
    <source>
        <dbReference type="RefSeq" id="XP_033817672.1"/>
    </source>
</evidence>
<dbReference type="RefSeq" id="XP_033817681.1">
    <property type="nucleotide sequence ID" value="XM_033961790.1"/>
</dbReference>
<proteinExistence type="predicted"/>
<keyword evidence="2" id="KW-1185">Reference proteome</keyword>
<dbReference type="AlphaFoldDB" id="A0A6P8SGX4"/>
<reference evidence="3 4" key="1">
    <citation type="submission" date="2025-04" db="UniProtKB">
        <authorList>
            <consortium name="RefSeq"/>
        </authorList>
    </citation>
    <scope>IDENTIFICATION</scope>
</reference>
<feature type="compositionally biased region" description="Low complexity" evidence="1">
    <location>
        <begin position="271"/>
        <end position="285"/>
    </location>
</feature>
<evidence type="ECO:0000313" key="5">
    <source>
        <dbReference type="RefSeq" id="XP_033817691.1"/>
    </source>
</evidence>
<feature type="region of interest" description="Disordered" evidence="1">
    <location>
        <begin position="270"/>
        <end position="297"/>
    </location>
</feature>
<evidence type="ECO:0000313" key="2">
    <source>
        <dbReference type="Proteomes" id="UP000515159"/>
    </source>
</evidence>